<evidence type="ECO:0000256" key="2">
    <source>
        <dbReference type="ARBA" id="ARBA00023125"/>
    </source>
</evidence>
<proteinExistence type="predicted"/>
<keyword evidence="6" id="KW-1185">Reference proteome</keyword>
<dbReference type="InterPro" id="IPR050204">
    <property type="entry name" value="AraC_XylS_family_regulators"/>
</dbReference>
<organism evidence="5 6">
    <name type="scientific">Phenylobacterium deserti</name>
    <dbReference type="NCBI Taxonomy" id="1914756"/>
    <lineage>
        <taxon>Bacteria</taxon>
        <taxon>Pseudomonadati</taxon>
        <taxon>Pseudomonadota</taxon>
        <taxon>Alphaproteobacteria</taxon>
        <taxon>Caulobacterales</taxon>
        <taxon>Caulobacteraceae</taxon>
        <taxon>Phenylobacterium</taxon>
    </lineage>
</organism>
<name>A0A328ADJ7_9CAUL</name>
<dbReference type="OrthoDB" id="7210843at2"/>
<dbReference type="PRINTS" id="PR00032">
    <property type="entry name" value="HTHARAC"/>
</dbReference>
<keyword evidence="1" id="KW-0805">Transcription regulation</keyword>
<dbReference type="InterPro" id="IPR009057">
    <property type="entry name" value="Homeodomain-like_sf"/>
</dbReference>
<keyword evidence="2" id="KW-0238">DNA-binding</keyword>
<evidence type="ECO:0000313" key="5">
    <source>
        <dbReference type="EMBL" id="RAK52721.1"/>
    </source>
</evidence>
<dbReference type="PROSITE" id="PS00041">
    <property type="entry name" value="HTH_ARAC_FAMILY_1"/>
    <property type="match status" value="1"/>
</dbReference>
<dbReference type="Gene3D" id="1.10.10.60">
    <property type="entry name" value="Homeodomain-like"/>
    <property type="match status" value="1"/>
</dbReference>
<dbReference type="GO" id="GO:0003700">
    <property type="term" value="F:DNA-binding transcription factor activity"/>
    <property type="evidence" value="ECO:0007669"/>
    <property type="project" value="InterPro"/>
</dbReference>
<gene>
    <name evidence="5" type="ORF">DJ018_11045</name>
</gene>
<dbReference type="Proteomes" id="UP000249725">
    <property type="component" value="Unassembled WGS sequence"/>
</dbReference>
<dbReference type="PANTHER" id="PTHR46796">
    <property type="entry name" value="HTH-TYPE TRANSCRIPTIONAL ACTIVATOR RHAS-RELATED"/>
    <property type="match status" value="1"/>
</dbReference>
<dbReference type="InterPro" id="IPR020449">
    <property type="entry name" value="Tscrpt_reg_AraC-type_HTH"/>
</dbReference>
<dbReference type="EMBL" id="QFYR01000002">
    <property type="protein sequence ID" value="RAK52721.1"/>
    <property type="molecule type" value="Genomic_DNA"/>
</dbReference>
<dbReference type="PROSITE" id="PS01124">
    <property type="entry name" value="HTH_ARAC_FAMILY_2"/>
    <property type="match status" value="1"/>
</dbReference>
<evidence type="ECO:0000259" key="4">
    <source>
        <dbReference type="PROSITE" id="PS01124"/>
    </source>
</evidence>
<comment type="caution">
    <text evidence="5">The sequence shown here is derived from an EMBL/GenBank/DDBJ whole genome shotgun (WGS) entry which is preliminary data.</text>
</comment>
<protein>
    <submittedName>
        <fullName evidence="5">AraC family transcriptional regulator</fullName>
    </submittedName>
</protein>
<dbReference type="SUPFAM" id="SSF46689">
    <property type="entry name" value="Homeodomain-like"/>
    <property type="match status" value="2"/>
</dbReference>
<keyword evidence="3" id="KW-0804">Transcription</keyword>
<dbReference type="InterPro" id="IPR018060">
    <property type="entry name" value="HTH_AraC"/>
</dbReference>
<sequence length="180" mass="19457">MPATSRTADARSAGDGAPEGLATLLEQARAAFRSDQARVVEVCLEQALRLLRAGEPVEAPPAGGLARWQIDRVTAHVRDHVQEPIPVSALAAAARLSPRHFTRRFRASFGETPLAYVTRRRIEHAQTLLLARATPLAVVALKAGFSDQAHFTRVFKRATGASPAAWLRRQGAPVLQRACA</sequence>
<dbReference type="InterPro" id="IPR018062">
    <property type="entry name" value="HTH_AraC-typ_CS"/>
</dbReference>
<evidence type="ECO:0000256" key="1">
    <source>
        <dbReference type="ARBA" id="ARBA00023015"/>
    </source>
</evidence>
<dbReference type="Pfam" id="PF12833">
    <property type="entry name" value="HTH_18"/>
    <property type="match status" value="1"/>
</dbReference>
<dbReference type="SMART" id="SM00342">
    <property type="entry name" value="HTH_ARAC"/>
    <property type="match status" value="1"/>
</dbReference>
<feature type="domain" description="HTH araC/xylS-type" evidence="4">
    <location>
        <begin position="71"/>
        <end position="169"/>
    </location>
</feature>
<dbReference type="AlphaFoldDB" id="A0A328ADJ7"/>
<evidence type="ECO:0000256" key="3">
    <source>
        <dbReference type="ARBA" id="ARBA00023163"/>
    </source>
</evidence>
<dbReference type="PANTHER" id="PTHR46796:SF6">
    <property type="entry name" value="ARAC SUBFAMILY"/>
    <property type="match status" value="1"/>
</dbReference>
<dbReference type="GO" id="GO:0043565">
    <property type="term" value="F:sequence-specific DNA binding"/>
    <property type="evidence" value="ECO:0007669"/>
    <property type="project" value="InterPro"/>
</dbReference>
<reference evidence="6" key="1">
    <citation type="submission" date="2018-05" db="EMBL/GenBank/DDBJ databases">
        <authorList>
            <person name="Li X."/>
        </authorList>
    </citation>
    <scope>NUCLEOTIDE SEQUENCE [LARGE SCALE GENOMIC DNA]</scope>
    <source>
        <strain evidence="6">YIM 73061</strain>
    </source>
</reference>
<evidence type="ECO:0000313" key="6">
    <source>
        <dbReference type="Proteomes" id="UP000249725"/>
    </source>
</evidence>
<dbReference type="RefSeq" id="WP_111515006.1">
    <property type="nucleotide sequence ID" value="NZ_QFYR01000002.1"/>
</dbReference>
<accession>A0A328ADJ7</accession>